<dbReference type="EMBL" id="FNOK01000012">
    <property type="protein sequence ID" value="SDX52472.1"/>
    <property type="molecule type" value="Genomic_DNA"/>
</dbReference>
<gene>
    <name evidence="1" type="ORF">SAMN05216215_10123</name>
</gene>
<dbReference type="Proteomes" id="UP000199529">
    <property type="component" value="Unassembled WGS sequence"/>
</dbReference>
<dbReference type="STRING" id="418495.SAMN05216215_10123"/>
<protein>
    <submittedName>
        <fullName evidence="1">Uncharacterized protein</fullName>
    </submittedName>
</protein>
<evidence type="ECO:0000313" key="1">
    <source>
        <dbReference type="EMBL" id="SDX52472.1"/>
    </source>
</evidence>
<dbReference type="OrthoDB" id="5149502at2"/>
<proteinExistence type="predicted"/>
<reference evidence="2" key="1">
    <citation type="submission" date="2016-10" db="EMBL/GenBank/DDBJ databases">
        <authorList>
            <person name="Varghese N."/>
            <person name="Submissions S."/>
        </authorList>
    </citation>
    <scope>NUCLEOTIDE SEQUENCE [LARGE SCALE GENOMIC DNA]</scope>
    <source>
        <strain evidence="2">CGMCC 4.3530</strain>
    </source>
</reference>
<name>A0A1H3CE47_9PSEU</name>
<dbReference type="RefSeq" id="WP_093265791.1">
    <property type="nucleotide sequence ID" value="NZ_FNOK01000012.1"/>
</dbReference>
<sequence length="121" mass="13460">MTAPDAPLNPVQIEQNIRACAERIHKGVTVTTDAEREAKRLRREYDAAHSRAYLAHEGPAHEKKYAAELATQDEREAAETAEIAQRYAERTARAVEAELRAWQSVGASVRLMYGVETGVGR</sequence>
<evidence type="ECO:0000313" key="2">
    <source>
        <dbReference type="Proteomes" id="UP000199529"/>
    </source>
</evidence>
<accession>A0A1H3CE47</accession>
<organism evidence="1 2">
    <name type="scientific">Saccharopolyspora shandongensis</name>
    <dbReference type="NCBI Taxonomy" id="418495"/>
    <lineage>
        <taxon>Bacteria</taxon>
        <taxon>Bacillati</taxon>
        <taxon>Actinomycetota</taxon>
        <taxon>Actinomycetes</taxon>
        <taxon>Pseudonocardiales</taxon>
        <taxon>Pseudonocardiaceae</taxon>
        <taxon>Saccharopolyspora</taxon>
    </lineage>
</organism>
<keyword evidence="2" id="KW-1185">Reference proteome</keyword>
<dbReference type="AlphaFoldDB" id="A0A1H3CE47"/>